<name>A0A0F9IYC6_9ZZZZ</name>
<comment type="caution">
    <text evidence="1">The sequence shown here is derived from an EMBL/GenBank/DDBJ whole genome shotgun (WGS) entry which is preliminary data.</text>
</comment>
<accession>A0A0F9IYC6</accession>
<protein>
    <submittedName>
        <fullName evidence="1">Uncharacterized protein</fullName>
    </submittedName>
</protein>
<proteinExistence type="predicted"/>
<reference evidence="1" key="1">
    <citation type="journal article" date="2015" name="Nature">
        <title>Complex archaea that bridge the gap between prokaryotes and eukaryotes.</title>
        <authorList>
            <person name="Spang A."/>
            <person name="Saw J.H."/>
            <person name="Jorgensen S.L."/>
            <person name="Zaremba-Niedzwiedzka K."/>
            <person name="Martijn J."/>
            <person name="Lind A.E."/>
            <person name="van Eijk R."/>
            <person name="Schleper C."/>
            <person name="Guy L."/>
            <person name="Ettema T.J."/>
        </authorList>
    </citation>
    <scope>NUCLEOTIDE SEQUENCE</scope>
</reference>
<dbReference type="AlphaFoldDB" id="A0A0F9IYC6"/>
<dbReference type="EMBL" id="LAZR01017858">
    <property type="protein sequence ID" value="KKL98675.1"/>
    <property type="molecule type" value="Genomic_DNA"/>
</dbReference>
<organism evidence="1">
    <name type="scientific">marine sediment metagenome</name>
    <dbReference type="NCBI Taxonomy" id="412755"/>
    <lineage>
        <taxon>unclassified sequences</taxon>
        <taxon>metagenomes</taxon>
        <taxon>ecological metagenomes</taxon>
    </lineage>
</organism>
<sequence>MDMITDVLNNKLRGIIFKVLNSNASYNQGKIAKAILDDIIPLVRADCQREIGEWLEEYHEEHSVNNVRYQRKDCDICISRLKSGTFKAEGRQEGE</sequence>
<evidence type="ECO:0000313" key="1">
    <source>
        <dbReference type="EMBL" id="KKL98675.1"/>
    </source>
</evidence>
<gene>
    <name evidence="1" type="ORF">LCGC14_1822010</name>
</gene>